<organism evidence="1 2">
    <name type="scientific">Glaciimonas soli</name>
    <dbReference type="NCBI Taxonomy" id="2590999"/>
    <lineage>
        <taxon>Bacteria</taxon>
        <taxon>Pseudomonadati</taxon>
        <taxon>Pseudomonadota</taxon>
        <taxon>Betaproteobacteria</taxon>
        <taxon>Burkholderiales</taxon>
        <taxon>Oxalobacteraceae</taxon>
        <taxon>Glaciimonas</taxon>
    </lineage>
</organism>
<proteinExistence type="predicted"/>
<evidence type="ECO:0000313" key="1">
    <source>
        <dbReference type="EMBL" id="MQR02564.1"/>
    </source>
</evidence>
<name>A0A843YY25_9BURK</name>
<sequence length="60" mass="6902">MTYDDAIEQMQRYATVVCHDQSEQDTVKALTLLASRLSDRRNEDECALLILIGGILCWVW</sequence>
<protein>
    <submittedName>
        <fullName evidence="1">Uncharacterized protein</fullName>
    </submittedName>
</protein>
<keyword evidence="2" id="KW-1185">Reference proteome</keyword>
<reference evidence="1 2" key="1">
    <citation type="submission" date="2019-10" db="EMBL/GenBank/DDBJ databases">
        <title>Glaciimonas soli sp. nov., a psychrophilic bacterium isolated from the forest soil of a high elevation mountain in Taiwan.</title>
        <authorList>
            <person name="Wang L.-T."/>
            <person name="Shieh W.Y."/>
        </authorList>
    </citation>
    <scope>NUCLEOTIDE SEQUENCE [LARGE SCALE GENOMIC DNA]</scope>
    <source>
        <strain evidence="1 2">GS1</strain>
    </source>
</reference>
<evidence type="ECO:0000313" key="2">
    <source>
        <dbReference type="Proteomes" id="UP000451565"/>
    </source>
</evidence>
<dbReference type="RefSeq" id="WP_153236196.1">
    <property type="nucleotide sequence ID" value="NZ_WINI01000010.1"/>
</dbReference>
<accession>A0A843YY25</accession>
<comment type="caution">
    <text evidence="1">The sequence shown here is derived from an EMBL/GenBank/DDBJ whole genome shotgun (WGS) entry which is preliminary data.</text>
</comment>
<dbReference type="Proteomes" id="UP000451565">
    <property type="component" value="Unassembled WGS sequence"/>
</dbReference>
<gene>
    <name evidence="1" type="ORF">GEV47_17955</name>
</gene>
<dbReference type="AlphaFoldDB" id="A0A843YY25"/>
<dbReference type="EMBL" id="WINI01000010">
    <property type="protein sequence ID" value="MQR02564.1"/>
    <property type="molecule type" value="Genomic_DNA"/>
</dbReference>